<proteinExistence type="predicted"/>
<feature type="region of interest" description="Disordered" evidence="1">
    <location>
        <begin position="205"/>
        <end position="234"/>
    </location>
</feature>
<dbReference type="InterPro" id="IPR031142">
    <property type="entry name" value="SPX_prot"/>
</dbReference>
<dbReference type="GeneID" id="107421204"/>
<name>A0A6P3ZZU6_ZIZJJ</name>
<dbReference type="PROSITE" id="PS51382">
    <property type="entry name" value="SPX"/>
    <property type="match status" value="1"/>
</dbReference>
<feature type="domain" description="SPX" evidence="2">
    <location>
        <begin position="1"/>
        <end position="177"/>
    </location>
</feature>
<dbReference type="PANTHER" id="PTHR45978">
    <property type="entry name" value="SPX DOMAIN-CONTAINING PROTEIN 3"/>
    <property type="match status" value="1"/>
</dbReference>
<evidence type="ECO:0000256" key="1">
    <source>
        <dbReference type="SAM" id="MobiDB-lite"/>
    </source>
</evidence>
<feature type="region of interest" description="Disordered" evidence="1">
    <location>
        <begin position="37"/>
        <end position="66"/>
    </location>
</feature>
<protein>
    <submittedName>
        <fullName evidence="4">SPX domain-containing protein 2</fullName>
    </submittedName>
</protein>
<evidence type="ECO:0000313" key="3">
    <source>
        <dbReference type="Proteomes" id="UP001652623"/>
    </source>
</evidence>
<accession>A0A6P3ZZU6</accession>
<dbReference type="AlphaFoldDB" id="A0A6P3ZZU6"/>
<dbReference type="InParanoid" id="A0A6P3ZZU6"/>
<dbReference type="RefSeq" id="XP_015885873.3">
    <property type="nucleotide sequence ID" value="XM_016030387.4"/>
</dbReference>
<dbReference type="CDD" id="cd14481">
    <property type="entry name" value="SPX_AtSPX1_like"/>
    <property type="match status" value="1"/>
</dbReference>
<dbReference type="InterPro" id="IPR004331">
    <property type="entry name" value="SPX_dom"/>
</dbReference>
<dbReference type="Proteomes" id="UP001652623">
    <property type="component" value="Chromosome 5"/>
</dbReference>
<sequence length="300" mass="33968">MKFWKSLSNLIEETLPDWRDKFLSYKDLKKQLKLIYPKDTGDNKPPPAKKTKLSDTGDGVGGGGDSVEAEINEEGGEVTKEVSDFVRLLEEEIEKFNGFFVDQEEEYVIKWKELQDRVAKAKVLNEDLTDVGREIVDFHGEMVLLVNYSTLNYTGLVKIMKKYDKRTGALMRMPFIQRVLQQPFFSTDLLNKLVKECEMMHDHLFPKNDTPNSPKATTVGEGCDSTVTNDNGERPLKVPKELAEIENMESTYVKLTLSALRVLKEIRSGSSTVNEFSLPPLQGNAADDLKNIPVIEQTAK</sequence>
<dbReference type="Pfam" id="PF03105">
    <property type="entry name" value="SPX"/>
    <property type="match status" value="1"/>
</dbReference>
<evidence type="ECO:0000313" key="4">
    <source>
        <dbReference type="RefSeq" id="XP_015885873.3"/>
    </source>
</evidence>
<gene>
    <name evidence="4" type="primary">LOC107421204</name>
</gene>
<dbReference type="PANTHER" id="PTHR45978:SF3">
    <property type="entry name" value="SPX DOMAIN-CONTAINING PROTEIN 1-LIKE"/>
    <property type="match status" value="1"/>
</dbReference>
<reference evidence="4" key="1">
    <citation type="submission" date="2025-08" db="UniProtKB">
        <authorList>
            <consortium name="RefSeq"/>
        </authorList>
    </citation>
    <scope>IDENTIFICATION</scope>
    <source>
        <tissue evidence="4">Seedling</tissue>
    </source>
</reference>
<evidence type="ECO:0000259" key="2">
    <source>
        <dbReference type="PROSITE" id="PS51382"/>
    </source>
</evidence>
<organism evidence="3 4">
    <name type="scientific">Ziziphus jujuba</name>
    <name type="common">Chinese jujube</name>
    <name type="synonym">Ziziphus sativa</name>
    <dbReference type="NCBI Taxonomy" id="326968"/>
    <lineage>
        <taxon>Eukaryota</taxon>
        <taxon>Viridiplantae</taxon>
        <taxon>Streptophyta</taxon>
        <taxon>Embryophyta</taxon>
        <taxon>Tracheophyta</taxon>
        <taxon>Spermatophyta</taxon>
        <taxon>Magnoliopsida</taxon>
        <taxon>eudicotyledons</taxon>
        <taxon>Gunneridae</taxon>
        <taxon>Pentapetalae</taxon>
        <taxon>rosids</taxon>
        <taxon>fabids</taxon>
        <taxon>Rosales</taxon>
        <taxon>Rhamnaceae</taxon>
        <taxon>Paliureae</taxon>
        <taxon>Ziziphus</taxon>
    </lineage>
</organism>
<dbReference type="KEGG" id="zju:107421204"/>
<dbReference type="GO" id="GO:0016036">
    <property type="term" value="P:cellular response to phosphate starvation"/>
    <property type="evidence" value="ECO:0007669"/>
    <property type="project" value="InterPro"/>
</dbReference>
<keyword evidence="3" id="KW-1185">Reference proteome</keyword>